<dbReference type="Proteomes" id="UP000054166">
    <property type="component" value="Unassembled WGS sequence"/>
</dbReference>
<dbReference type="STRING" id="765440.A0A0C3BHW8"/>
<evidence type="ECO:0000313" key="1">
    <source>
        <dbReference type="EMBL" id="KIM76967.1"/>
    </source>
</evidence>
<dbReference type="InParanoid" id="A0A0C3BHW8"/>
<reference evidence="1 2" key="1">
    <citation type="submission" date="2014-04" db="EMBL/GenBank/DDBJ databases">
        <authorList>
            <consortium name="DOE Joint Genome Institute"/>
            <person name="Kuo A."/>
            <person name="Tarkka M."/>
            <person name="Buscot F."/>
            <person name="Kohler A."/>
            <person name="Nagy L.G."/>
            <person name="Floudas D."/>
            <person name="Copeland A."/>
            <person name="Barry K.W."/>
            <person name="Cichocki N."/>
            <person name="Veneault-Fourrey C."/>
            <person name="LaButti K."/>
            <person name="Lindquist E.A."/>
            <person name="Lipzen A."/>
            <person name="Lundell T."/>
            <person name="Morin E."/>
            <person name="Murat C."/>
            <person name="Sun H."/>
            <person name="Tunlid A."/>
            <person name="Henrissat B."/>
            <person name="Grigoriev I.V."/>
            <person name="Hibbett D.S."/>
            <person name="Martin F."/>
            <person name="Nordberg H.P."/>
            <person name="Cantor M.N."/>
            <person name="Hua S.X."/>
        </authorList>
    </citation>
    <scope>NUCLEOTIDE SEQUENCE [LARGE SCALE GENOMIC DNA]</scope>
    <source>
        <strain evidence="1 2">F 1598</strain>
    </source>
</reference>
<evidence type="ECO:0000313" key="2">
    <source>
        <dbReference type="Proteomes" id="UP000054166"/>
    </source>
</evidence>
<organism evidence="1 2">
    <name type="scientific">Piloderma croceum (strain F 1598)</name>
    <dbReference type="NCBI Taxonomy" id="765440"/>
    <lineage>
        <taxon>Eukaryota</taxon>
        <taxon>Fungi</taxon>
        <taxon>Dikarya</taxon>
        <taxon>Basidiomycota</taxon>
        <taxon>Agaricomycotina</taxon>
        <taxon>Agaricomycetes</taxon>
        <taxon>Agaricomycetidae</taxon>
        <taxon>Atheliales</taxon>
        <taxon>Atheliaceae</taxon>
        <taxon>Piloderma</taxon>
    </lineage>
</organism>
<dbReference type="EMBL" id="KN833029">
    <property type="protein sequence ID" value="KIM76967.1"/>
    <property type="molecule type" value="Genomic_DNA"/>
</dbReference>
<keyword evidence="2" id="KW-1185">Reference proteome</keyword>
<dbReference type="HOGENOM" id="CLU_1704923_0_0_1"/>
<accession>A0A0C3BHW8</accession>
<dbReference type="AlphaFoldDB" id="A0A0C3BHW8"/>
<proteinExistence type="predicted"/>
<name>A0A0C3BHW8_PILCF</name>
<gene>
    <name evidence="1" type="ORF">PILCRDRAFT_825726</name>
</gene>
<sequence>MATAKDYIPHKSLLSHFADCAGDCSGNILPPSIITLIKFKNNFLELSLLLYAARTDRANNHRVIPEMPARETGKEWTAEVLKEWLANKNLDLREREGEAGMGNRSNRKKLTSMGALEENRILKQLRINQSIDHALNSLKGYCPAPAADPASPLG</sequence>
<protein>
    <submittedName>
        <fullName evidence="1">Uncharacterized protein</fullName>
    </submittedName>
</protein>
<reference evidence="2" key="2">
    <citation type="submission" date="2015-01" db="EMBL/GenBank/DDBJ databases">
        <title>Evolutionary Origins and Diversification of the Mycorrhizal Mutualists.</title>
        <authorList>
            <consortium name="DOE Joint Genome Institute"/>
            <consortium name="Mycorrhizal Genomics Consortium"/>
            <person name="Kohler A."/>
            <person name="Kuo A."/>
            <person name="Nagy L.G."/>
            <person name="Floudas D."/>
            <person name="Copeland A."/>
            <person name="Barry K.W."/>
            <person name="Cichocki N."/>
            <person name="Veneault-Fourrey C."/>
            <person name="LaButti K."/>
            <person name="Lindquist E.A."/>
            <person name="Lipzen A."/>
            <person name="Lundell T."/>
            <person name="Morin E."/>
            <person name="Murat C."/>
            <person name="Riley R."/>
            <person name="Ohm R."/>
            <person name="Sun H."/>
            <person name="Tunlid A."/>
            <person name="Henrissat B."/>
            <person name="Grigoriev I.V."/>
            <person name="Hibbett D.S."/>
            <person name="Martin F."/>
        </authorList>
    </citation>
    <scope>NUCLEOTIDE SEQUENCE [LARGE SCALE GENOMIC DNA]</scope>
    <source>
        <strain evidence="2">F 1598</strain>
    </source>
</reference>